<evidence type="ECO:0000256" key="1">
    <source>
        <dbReference type="SAM" id="Phobius"/>
    </source>
</evidence>
<comment type="caution">
    <text evidence="2">The sequence shown here is derived from an EMBL/GenBank/DDBJ whole genome shotgun (WGS) entry which is preliminary data.</text>
</comment>
<reference evidence="2 3" key="1">
    <citation type="submission" date="2019-06" db="EMBL/GenBank/DDBJ databases">
        <authorList>
            <person name="De-Chao Zhang Q."/>
        </authorList>
    </citation>
    <scope>NUCLEOTIDE SEQUENCE [LARGE SCALE GENOMIC DNA]</scope>
    <source>
        <strain evidence="2 3">KN1116</strain>
    </source>
</reference>
<evidence type="ECO:0000313" key="2">
    <source>
        <dbReference type="EMBL" id="NHF62390.1"/>
    </source>
</evidence>
<evidence type="ECO:0000313" key="3">
    <source>
        <dbReference type="Proteomes" id="UP000818266"/>
    </source>
</evidence>
<keyword evidence="3" id="KW-1185">Reference proteome</keyword>
<keyword evidence="1" id="KW-0472">Membrane</keyword>
<dbReference type="AlphaFoldDB" id="A0A9E5MHI1"/>
<sequence>MDQDSGGGESSLPRQGAGNASALIVASQLSPGGAALSGVFIVSRVEKEGRRRKVTIEEVGGPTIDIMISPVAPPVGSLAVTMTHELHWLEVWTGRRGSNSIWWRSDR</sequence>
<dbReference type="Proteomes" id="UP000818266">
    <property type="component" value="Unassembled WGS sequence"/>
</dbReference>
<gene>
    <name evidence="2" type="ORF">FK219_003900</name>
</gene>
<accession>A0A9E5MHI1</accession>
<keyword evidence="1" id="KW-0812">Transmembrane</keyword>
<organism evidence="2 3">
    <name type="scientific">Microcella pacifica</name>
    <dbReference type="NCBI Taxonomy" id="2591847"/>
    <lineage>
        <taxon>Bacteria</taxon>
        <taxon>Bacillati</taxon>
        <taxon>Actinomycetota</taxon>
        <taxon>Actinomycetes</taxon>
        <taxon>Micrococcales</taxon>
        <taxon>Microbacteriaceae</taxon>
        <taxon>Microcella</taxon>
    </lineage>
</organism>
<dbReference type="EMBL" id="VIKT02000004">
    <property type="protein sequence ID" value="NHF62390.1"/>
    <property type="molecule type" value="Genomic_DNA"/>
</dbReference>
<protein>
    <submittedName>
        <fullName evidence="2">Uncharacterized protein</fullName>
    </submittedName>
</protein>
<keyword evidence="1" id="KW-1133">Transmembrane helix</keyword>
<feature type="transmembrane region" description="Helical" evidence="1">
    <location>
        <begin position="20"/>
        <end position="43"/>
    </location>
</feature>
<proteinExistence type="predicted"/>
<dbReference type="RefSeq" id="WP_152583116.1">
    <property type="nucleotide sequence ID" value="NZ_VIKT02000004.1"/>
</dbReference>
<name>A0A9E5MHI1_9MICO</name>
<reference evidence="2 3" key="2">
    <citation type="submission" date="2020-03" db="EMBL/GenBank/DDBJ databases">
        <title>Chryseoglobus sp. isolated from a deep-sea seamount.</title>
        <authorList>
            <person name="Zhang D.-C."/>
        </authorList>
    </citation>
    <scope>NUCLEOTIDE SEQUENCE [LARGE SCALE GENOMIC DNA]</scope>
    <source>
        <strain evidence="2 3">KN1116</strain>
    </source>
</reference>